<reference evidence="1 2" key="1">
    <citation type="journal article" date="2024" name="bioRxiv">
        <title>A reference genome for Trichogramma kaykai: A tiny desert-dwelling parasitoid wasp with competing sex-ratio distorters.</title>
        <authorList>
            <person name="Culotta J."/>
            <person name="Lindsey A.R."/>
        </authorList>
    </citation>
    <scope>NUCLEOTIDE SEQUENCE [LARGE SCALE GENOMIC DNA]</scope>
    <source>
        <strain evidence="1 2">KSX58</strain>
    </source>
</reference>
<comment type="caution">
    <text evidence="1">The sequence shown here is derived from an EMBL/GenBank/DDBJ whole genome shotgun (WGS) entry which is preliminary data.</text>
</comment>
<gene>
    <name evidence="1" type="ORF">TKK_007187</name>
</gene>
<accession>A0ABD2X1V7</accession>
<sequence length="88" mass="9661">MFAYQAAAAAAAEERKQEQLAAPAAALITDEPCFNRPTTTSYIYTTCAKQMRKIVSGALRTPTRPSTAHIYRPLPRGSNFSSPIHTYI</sequence>
<evidence type="ECO:0008006" key="3">
    <source>
        <dbReference type="Google" id="ProtNLM"/>
    </source>
</evidence>
<evidence type="ECO:0000313" key="1">
    <source>
        <dbReference type="EMBL" id="KAL3399321.1"/>
    </source>
</evidence>
<name>A0ABD2X1V7_9HYME</name>
<dbReference type="AlphaFoldDB" id="A0ABD2X1V7"/>
<protein>
    <recommendedName>
        <fullName evidence="3">Secreted protein</fullName>
    </recommendedName>
</protein>
<organism evidence="1 2">
    <name type="scientific">Trichogramma kaykai</name>
    <dbReference type="NCBI Taxonomy" id="54128"/>
    <lineage>
        <taxon>Eukaryota</taxon>
        <taxon>Metazoa</taxon>
        <taxon>Ecdysozoa</taxon>
        <taxon>Arthropoda</taxon>
        <taxon>Hexapoda</taxon>
        <taxon>Insecta</taxon>
        <taxon>Pterygota</taxon>
        <taxon>Neoptera</taxon>
        <taxon>Endopterygota</taxon>
        <taxon>Hymenoptera</taxon>
        <taxon>Apocrita</taxon>
        <taxon>Proctotrupomorpha</taxon>
        <taxon>Chalcidoidea</taxon>
        <taxon>Trichogrammatidae</taxon>
        <taxon>Trichogramma</taxon>
    </lineage>
</organism>
<evidence type="ECO:0000313" key="2">
    <source>
        <dbReference type="Proteomes" id="UP001627154"/>
    </source>
</evidence>
<dbReference type="EMBL" id="JBJJXI010000056">
    <property type="protein sequence ID" value="KAL3399321.1"/>
    <property type="molecule type" value="Genomic_DNA"/>
</dbReference>
<dbReference type="Proteomes" id="UP001627154">
    <property type="component" value="Unassembled WGS sequence"/>
</dbReference>
<keyword evidence="2" id="KW-1185">Reference proteome</keyword>
<proteinExistence type="predicted"/>